<feature type="compositionally biased region" description="Low complexity" evidence="17">
    <location>
        <begin position="459"/>
        <end position="468"/>
    </location>
</feature>
<sequence>MVGHRLVSHWGFSDANIADGVDGGASRVVKISKAFGRVISMGIQGLLPLLKSIMAPIHIKDIQGCSVAVDTYSWLHKGALSCSKDLCKGNPTSKHIDYCMHRVNLLRHYGVRPVLVFDGGLLPMKIEQENKRLRSRKENLARAIEHESCGNSAAAYECYQKAVDISPAVAYELIQVLKQENVYYVVAPYEADAQMTFLAVSKQVDAVITEDSDLIAFGCPRIIYKMDKFGEGVEFRYSLLQQNKELNFTNFTKQMLLEMCILSGCDYLQSLPGMGLKKAYALINKFRSYDKVLKHLKYSGIAVSPLYEESFKKALLTFQHQRVFDPVAEDIVHLSDLSDQSGEDLDFLGPYPWTLAEHCFIKILHVHSLTSDTSIPRHIAKGITRGDLDPITKMPFQEEIARVGLLDGNYQLNNFKPEGDRKKLDLPAQKNLLTNYFCFASLEAKRTFRAPRITPKEPSPGSESPSSGDDINEAKFFNTKCSAASLPDCRNLDVVTPTKETVGNCISARSSQLLESLGHGVDNENLVNDTRSIDHSLLQQPRPPMRPCRALHKEGERNSASDLGEGKTRMGNRSVIVRSSYFQHKSLKVNNQFSEKENVLSMDDASYGTCASTLSKGESLSAKNADDVKTINVEVRTSYCQEKSINGIDKEELLCKDGAATDVHQSTVAQSEGKSSSDVVEGKTRVENRKVIVSSYFQHKSRKESDVVKKHENLLVKDGDAIDACENTRLEKASCNNNYNDTILKRKVAPIDKVQIFLLGSWGVVEMGLLLFRFTMGRFVREIRNYRKANCTSNLIDSVADTEDGKGKFGCNISHLGKYSDIAEKSMENFVSVISSFRCSSSGSRASGLRAPLRDVQNTFPRR</sequence>
<reference evidence="20" key="1">
    <citation type="submission" date="2022-12" db="EMBL/GenBank/DDBJ databases">
        <title>Draft genome assemblies for two species of Escallonia (Escalloniales).</title>
        <authorList>
            <person name="Chanderbali A."/>
            <person name="Dervinis C."/>
            <person name="Anghel I."/>
            <person name="Soltis D."/>
            <person name="Soltis P."/>
            <person name="Zapata F."/>
        </authorList>
    </citation>
    <scope>NUCLEOTIDE SEQUENCE</scope>
    <source>
        <strain evidence="20">UCBG64.0493</strain>
        <tissue evidence="20">Leaf</tissue>
    </source>
</reference>
<dbReference type="CDD" id="cd09908">
    <property type="entry name" value="H3TH_EXO1"/>
    <property type="match status" value="1"/>
</dbReference>
<dbReference type="InterPro" id="IPR006085">
    <property type="entry name" value="XPG_DNA_repair_N"/>
</dbReference>
<dbReference type="PROSITE" id="PS00841">
    <property type="entry name" value="XPG_1"/>
    <property type="match status" value="1"/>
</dbReference>
<dbReference type="EMBL" id="JAVXUP010002945">
    <property type="protein sequence ID" value="KAK3000715.1"/>
    <property type="molecule type" value="Genomic_DNA"/>
</dbReference>
<dbReference type="GO" id="GO:0046872">
    <property type="term" value="F:metal ion binding"/>
    <property type="evidence" value="ECO:0007669"/>
    <property type="project" value="UniProtKB-KW"/>
</dbReference>
<evidence type="ECO:0000256" key="8">
    <source>
        <dbReference type="ARBA" id="ARBA00022769"/>
    </source>
</evidence>
<keyword evidence="9" id="KW-0378">Hydrolase</keyword>
<evidence type="ECO:0000256" key="2">
    <source>
        <dbReference type="ARBA" id="ARBA00004123"/>
    </source>
</evidence>
<comment type="similarity">
    <text evidence="3">Belongs to the XPG/RAD2 endonuclease family. EXO1 subfamily.</text>
</comment>
<evidence type="ECO:0000256" key="9">
    <source>
        <dbReference type="ARBA" id="ARBA00022801"/>
    </source>
</evidence>
<protein>
    <recommendedName>
        <fullName evidence="4">Exonuclease 1</fullName>
    </recommendedName>
</protein>
<dbReference type="Proteomes" id="UP001188597">
    <property type="component" value="Unassembled WGS sequence"/>
</dbReference>
<evidence type="ECO:0000256" key="17">
    <source>
        <dbReference type="SAM" id="MobiDB-lite"/>
    </source>
</evidence>
<evidence type="ECO:0000313" key="21">
    <source>
        <dbReference type="Proteomes" id="UP001188597"/>
    </source>
</evidence>
<keyword evidence="6" id="KW-0479">Metal-binding</keyword>
<keyword evidence="11" id="KW-0460">Magnesium</keyword>
<evidence type="ECO:0000259" key="19">
    <source>
        <dbReference type="SMART" id="SM00485"/>
    </source>
</evidence>
<dbReference type="SUPFAM" id="SSF88723">
    <property type="entry name" value="PIN domain-like"/>
    <property type="match status" value="1"/>
</dbReference>
<dbReference type="SMART" id="SM00485">
    <property type="entry name" value="XPGN"/>
    <property type="match status" value="1"/>
</dbReference>
<evidence type="ECO:0000256" key="12">
    <source>
        <dbReference type="ARBA" id="ARBA00022881"/>
    </source>
</evidence>
<dbReference type="InterPro" id="IPR019974">
    <property type="entry name" value="XPG_CS"/>
</dbReference>
<dbReference type="SUPFAM" id="SSF47807">
    <property type="entry name" value="5' to 3' exonuclease, C-terminal subdomain"/>
    <property type="match status" value="1"/>
</dbReference>
<dbReference type="InterPro" id="IPR037315">
    <property type="entry name" value="EXO1_H3TH"/>
</dbReference>
<dbReference type="Pfam" id="PF00867">
    <property type="entry name" value="XPG_I"/>
    <property type="match status" value="1"/>
</dbReference>
<evidence type="ECO:0000313" key="20">
    <source>
        <dbReference type="EMBL" id="KAK3000715.1"/>
    </source>
</evidence>
<keyword evidence="15" id="KW-0539">Nucleus</keyword>
<evidence type="ECO:0000256" key="11">
    <source>
        <dbReference type="ARBA" id="ARBA00022842"/>
    </source>
</evidence>
<evidence type="ECO:0000256" key="13">
    <source>
        <dbReference type="ARBA" id="ARBA00023125"/>
    </source>
</evidence>
<dbReference type="SMART" id="SM00279">
    <property type="entry name" value="HhH2"/>
    <property type="match status" value="1"/>
</dbReference>
<evidence type="ECO:0000256" key="6">
    <source>
        <dbReference type="ARBA" id="ARBA00022723"/>
    </source>
</evidence>
<dbReference type="PANTHER" id="PTHR11081">
    <property type="entry name" value="FLAP ENDONUCLEASE FAMILY MEMBER"/>
    <property type="match status" value="1"/>
</dbReference>
<dbReference type="GO" id="GO:0035312">
    <property type="term" value="F:5'-3' DNA exonuclease activity"/>
    <property type="evidence" value="ECO:0007669"/>
    <property type="project" value="InterPro"/>
</dbReference>
<evidence type="ECO:0000256" key="15">
    <source>
        <dbReference type="ARBA" id="ARBA00023242"/>
    </source>
</evidence>
<dbReference type="AlphaFoldDB" id="A0AA88V2Y1"/>
<dbReference type="InterPro" id="IPR044752">
    <property type="entry name" value="PIN-like_EXO1"/>
</dbReference>
<dbReference type="Pfam" id="PF00752">
    <property type="entry name" value="XPG_N"/>
    <property type="match status" value="1"/>
</dbReference>
<organism evidence="20 21">
    <name type="scientific">Escallonia herrerae</name>
    <dbReference type="NCBI Taxonomy" id="1293975"/>
    <lineage>
        <taxon>Eukaryota</taxon>
        <taxon>Viridiplantae</taxon>
        <taxon>Streptophyta</taxon>
        <taxon>Embryophyta</taxon>
        <taxon>Tracheophyta</taxon>
        <taxon>Spermatophyta</taxon>
        <taxon>Magnoliopsida</taxon>
        <taxon>eudicotyledons</taxon>
        <taxon>Gunneridae</taxon>
        <taxon>Pentapetalae</taxon>
        <taxon>asterids</taxon>
        <taxon>campanulids</taxon>
        <taxon>Escalloniales</taxon>
        <taxon>Escalloniaceae</taxon>
        <taxon>Escallonia</taxon>
    </lineage>
</organism>
<dbReference type="FunFam" id="3.40.50.1010:FF:000002">
    <property type="entry name" value="Exonuclease 1, putative"/>
    <property type="match status" value="1"/>
</dbReference>
<keyword evidence="14" id="KW-0234">DNA repair</keyword>
<name>A0AA88V2Y1_9ASTE</name>
<evidence type="ECO:0000256" key="10">
    <source>
        <dbReference type="ARBA" id="ARBA00022839"/>
    </source>
</evidence>
<feature type="domain" description="XPG N-terminal" evidence="19">
    <location>
        <begin position="41"/>
        <end position="139"/>
    </location>
</feature>
<evidence type="ECO:0000259" key="18">
    <source>
        <dbReference type="SMART" id="SM00484"/>
    </source>
</evidence>
<comment type="cofactor">
    <cofactor evidence="1">
        <name>Mg(2+)</name>
        <dbReference type="ChEBI" id="CHEBI:18420"/>
    </cofactor>
</comment>
<evidence type="ECO:0000256" key="16">
    <source>
        <dbReference type="ARBA" id="ARBA00060210"/>
    </source>
</evidence>
<dbReference type="InterPro" id="IPR029060">
    <property type="entry name" value="PIN-like_dom_sf"/>
</dbReference>
<dbReference type="PANTHER" id="PTHR11081:SF65">
    <property type="entry name" value="DNA DAMAGE-INDUCIBLE PROTEIN DIN7-RELATED"/>
    <property type="match status" value="1"/>
</dbReference>
<proteinExistence type="inferred from homology"/>
<gene>
    <name evidence="20" type="ORF">RJ639_021953</name>
</gene>
<dbReference type="InterPro" id="IPR006084">
    <property type="entry name" value="XPG/Rad2"/>
</dbReference>
<evidence type="ECO:0000256" key="4">
    <source>
        <dbReference type="ARBA" id="ARBA00020324"/>
    </source>
</evidence>
<evidence type="ECO:0000256" key="14">
    <source>
        <dbReference type="ARBA" id="ARBA00023204"/>
    </source>
</evidence>
<dbReference type="FunFam" id="1.10.150.20:FF:000011">
    <property type="entry name" value="exonuclease 1"/>
    <property type="match status" value="1"/>
</dbReference>
<keyword evidence="8" id="KW-0228">DNA excision</keyword>
<keyword evidence="7" id="KW-0227">DNA damage</keyword>
<keyword evidence="12" id="KW-0267">Excision nuclease</keyword>
<dbReference type="SMART" id="SM00484">
    <property type="entry name" value="XPGI"/>
    <property type="match status" value="1"/>
</dbReference>
<dbReference type="PRINTS" id="PR00853">
    <property type="entry name" value="XPGRADSUPER"/>
</dbReference>
<keyword evidence="21" id="KW-1185">Reference proteome</keyword>
<feature type="domain" description="XPG-I" evidence="18">
    <location>
        <begin position="178"/>
        <end position="248"/>
    </location>
</feature>
<evidence type="ECO:0000256" key="1">
    <source>
        <dbReference type="ARBA" id="ARBA00001946"/>
    </source>
</evidence>
<comment type="caution">
    <text evidence="20">The sequence shown here is derived from an EMBL/GenBank/DDBJ whole genome shotgun (WGS) entry which is preliminary data.</text>
</comment>
<dbReference type="CDD" id="cd09857">
    <property type="entry name" value="PIN_EXO1"/>
    <property type="match status" value="1"/>
</dbReference>
<dbReference type="InterPro" id="IPR006086">
    <property type="entry name" value="XPG-I_dom"/>
</dbReference>
<evidence type="ECO:0000256" key="7">
    <source>
        <dbReference type="ARBA" id="ARBA00022763"/>
    </source>
</evidence>
<dbReference type="GO" id="GO:0006281">
    <property type="term" value="P:DNA repair"/>
    <property type="evidence" value="ECO:0007669"/>
    <property type="project" value="UniProtKB-KW"/>
</dbReference>
<dbReference type="GO" id="GO:0003677">
    <property type="term" value="F:DNA binding"/>
    <property type="evidence" value="ECO:0007669"/>
    <property type="project" value="UniProtKB-KW"/>
</dbReference>
<dbReference type="GO" id="GO:0005634">
    <property type="term" value="C:nucleus"/>
    <property type="evidence" value="ECO:0007669"/>
    <property type="project" value="UniProtKB-SubCell"/>
</dbReference>
<accession>A0AA88V2Y1</accession>
<comment type="function">
    <text evidence="16">Putative 5'-&gt;3' double-stranded DNA exonuclease which may also contain a cryptic 3'-&gt;5' double-stranded DNA exonuclease activity. May be involved in DNA mismatch repair (MMR).</text>
</comment>
<dbReference type="GO" id="GO:0017108">
    <property type="term" value="F:5'-flap endonuclease activity"/>
    <property type="evidence" value="ECO:0007669"/>
    <property type="project" value="TreeGrafter"/>
</dbReference>
<keyword evidence="5" id="KW-0540">Nuclease</keyword>
<dbReference type="InterPro" id="IPR008918">
    <property type="entry name" value="HhH2"/>
</dbReference>
<keyword evidence="13" id="KW-0238">DNA-binding</keyword>
<evidence type="ECO:0000256" key="5">
    <source>
        <dbReference type="ARBA" id="ARBA00022722"/>
    </source>
</evidence>
<comment type="subcellular location">
    <subcellularLocation>
        <location evidence="2">Nucleus</location>
    </subcellularLocation>
</comment>
<keyword evidence="10" id="KW-0269">Exonuclease</keyword>
<feature type="region of interest" description="Disordered" evidence="17">
    <location>
        <begin position="450"/>
        <end position="471"/>
    </location>
</feature>
<evidence type="ECO:0000256" key="3">
    <source>
        <dbReference type="ARBA" id="ARBA00010563"/>
    </source>
</evidence>
<dbReference type="Gene3D" id="3.40.50.1010">
    <property type="entry name" value="5'-nuclease"/>
    <property type="match status" value="1"/>
</dbReference>
<dbReference type="Gene3D" id="1.10.150.20">
    <property type="entry name" value="5' to 3' exonuclease, C-terminal subdomain"/>
    <property type="match status" value="1"/>
</dbReference>
<dbReference type="InterPro" id="IPR036279">
    <property type="entry name" value="5-3_exonuclease_C_sf"/>
</dbReference>